<dbReference type="Pfam" id="PF13041">
    <property type="entry name" value="PPR_2"/>
    <property type="match status" value="1"/>
</dbReference>
<dbReference type="InterPro" id="IPR002885">
    <property type="entry name" value="PPR_rpt"/>
</dbReference>
<comment type="similarity">
    <text evidence="1">Belongs to the PPR family. P subfamily.</text>
</comment>
<dbReference type="Proteomes" id="UP001652660">
    <property type="component" value="Chromosome 11c"/>
</dbReference>
<dbReference type="InterPro" id="IPR011990">
    <property type="entry name" value="TPR-like_helical_dom_sf"/>
</dbReference>
<feature type="repeat" description="PPR" evidence="3">
    <location>
        <begin position="402"/>
        <end position="436"/>
    </location>
</feature>
<dbReference type="GeneID" id="113715774"/>
<keyword evidence="2" id="KW-0677">Repeat</keyword>
<dbReference type="RefSeq" id="XP_027095873.1">
    <property type="nucleotide sequence ID" value="XM_027240072.1"/>
</dbReference>
<dbReference type="NCBIfam" id="TIGR00756">
    <property type="entry name" value="PPR"/>
    <property type="match status" value="2"/>
</dbReference>
<evidence type="ECO:0000313" key="5">
    <source>
        <dbReference type="RefSeq" id="XP_027095872.1"/>
    </source>
</evidence>
<dbReference type="RefSeq" id="XP_027095872.1">
    <property type="nucleotide sequence ID" value="XM_027240071.1"/>
</dbReference>
<reference evidence="5 6" key="2">
    <citation type="submission" date="2025-04" db="UniProtKB">
        <authorList>
            <consortium name="RefSeq"/>
        </authorList>
    </citation>
    <scope>IDENTIFICATION</scope>
    <source>
        <tissue evidence="5 6">Leaves</tissue>
    </source>
</reference>
<dbReference type="OrthoDB" id="185373at2759"/>
<evidence type="ECO:0000256" key="3">
    <source>
        <dbReference type="PROSITE-ProRule" id="PRU00708"/>
    </source>
</evidence>
<dbReference type="PANTHER" id="PTHR47936">
    <property type="entry name" value="PPR_LONG DOMAIN-CONTAINING PROTEIN"/>
    <property type="match status" value="1"/>
</dbReference>
<evidence type="ECO:0000256" key="1">
    <source>
        <dbReference type="ARBA" id="ARBA00007626"/>
    </source>
</evidence>
<proteinExistence type="inferred from homology"/>
<evidence type="ECO:0000313" key="6">
    <source>
        <dbReference type="RefSeq" id="XP_027095873.1"/>
    </source>
</evidence>
<dbReference type="Gene3D" id="1.25.40.10">
    <property type="entry name" value="Tetratricopeptide repeat domain"/>
    <property type="match status" value="1"/>
</dbReference>
<dbReference type="PANTHER" id="PTHR47936:SF3">
    <property type="entry name" value="PENTACOTRIPEPTIDE-REPEAT REGION OF PRORP DOMAIN-CONTAINING PROTEIN"/>
    <property type="match status" value="1"/>
</dbReference>
<feature type="repeat" description="PPR" evidence="3">
    <location>
        <begin position="437"/>
        <end position="471"/>
    </location>
</feature>
<dbReference type="AlphaFoldDB" id="A0A6P6V1X6"/>
<sequence>MGISSRISGKRRFRYFSSKPCSLLSSNFLNAAQCNSSTGSLSDCCKIRDFSRLPQKKQFFLQPNTDNDSHGFPPSCYFGSFPLLKKHFFSNSASGFSSISQSLLKGSLTGLSKCSISSSSSSIYFCSVVHRSSFTVQKPFHDGRRFCGRLFSVVPSSGSSGMNLLVSEAENSRDCENIENLKDKVCKCDTQMMGKGGDGVDSSPSRNSKIIEIIKNGGKDNDMEIELSLVGSKLPIEAIKPIFTVLNRQNISGLRFFRWILNDNPRLRLSAEVCSLVINNCGFLGDYASMESLLREFRSEKICLDTNAFGFLPVLSTSEDSLVKSVREMIDLLNKVGGSCCNSGICALVEMFCNLDMFEMAKSAIEIAGRRDSLYHILMRQRCKRGHFEEAHAIIREMTVPTVKTYNYLLGCFCKNNGIAEAYSVVEEMTDKGIAADAITFEILIHSSCIQGKMDVAKKLLDKMEVSSMEPRLSTHAALLKAFMSSEQYEEAHNYVIESSVKYKQSSAEIYSLLADLHRAKGNLMAAQGIIVELMDKGLRPSFRVYINIVKQLQKTGRGNLARDFKNRYSKF</sequence>
<evidence type="ECO:0000313" key="4">
    <source>
        <dbReference type="Proteomes" id="UP001652660"/>
    </source>
</evidence>
<reference evidence="4" key="1">
    <citation type="journal article" date="2025" name="Foods">
        <title>Unveiling the Microbial Signatures of Arabica Coffee Cherries: Insights into Ripeness Specific Diversity, Functional Traits, and Implications for Quality and Safety.</title>
        <authorList>
            <consortium name="RefSeq"/>
            <person name="Tenea G.N."/>
            <person name="Cifuentes V."/>
            <person name="Reyes P."/>
            <person name="Cevallos-Vallejos M."/>
        </authorList>
    </citation>
    <scope>NUCLEOTIDE SEQUENCE [LARGE SCALE GENOMIC DNA]</scope>
</reference>
<dbReference type="PROSITE" id="PS51375">
    <property type="entry name" value="PPR"/>
    <property type="match status" value="2"/>
</dbReference>
<keyword evidence="4" id="KW-1185">Reference proteome</keyword>
<evidence type="ECO:0000256" key="2">
    <source>
        <dbReference type="ARBA" id="ARBA00022737"/>
    </source>
</evidence>
<gene>
    <name evidence="5 6 7" type="primary">LOC113715774</name>
</gene>
<evidence type="ECO:0000313" key="7">
    <source>
        <dbReference type="RefSeq" id="XP_027095874.1"/>
    </source>
</evidence>
<protein>
    <submittedName>
        <fullName evidence="5 6">Pentatricopeptide repeat-containing protein At5g12100, mitochondrial-like</fullName>
    </submittedName>
</protein>
<accession>A0A6P6V1X6</accession>
<organism evidence="4 5">
    <name type="scientific">Coffea arabica</name>
    <name type="common">Arabian coffee</name>
    <dbReference type="NCBI Taxonomy" id="13443"/>
    <lineage>
        <taxon>Eukaryota</taxon>
        <taxon>Viridiplantae</taxon>
        <taxon>Streptophyta</taxon>
        <taxon>Embryophyta</taxon>
        <taxon>Tracheophyta</taxon>
        <taxon>Spermatophyta</taxon>
        <taxon>Magnoliopsida</taxon>
        <taxon>eudicotyledons</taxon>
        <taxon>Gunneridae</taxon>
        <taxon>Pentapetalae</taxon>
        <taxon>asterids</taxon>
        <taxon>lamiids</taxon>
        <taxon>Gentianales</taxon>
        <taxon>Rubiaceae</taxon>
        <taxon>Ixoroideae</taxon>
        <taxon>Gardenieae complex</taxon>
        <taxon>Bertiereae - Coffeeae clade</taxon>
        <taxon>Coffeeae</taxon>
        <taxon>Coffea</taxon>
    </lineage>
</organism>
<dbReference type="RefSeq" id="XP_027095874.1">
    <property type="nucleotide sequence ID" value="XM_027240073.1"/>
</dbReference>
<name>A0A6P6V1X6_COFAR</name>